<evidence type="ECO:0000256" key="5">
    <source>
        <dbReference type="ARBA" id="ARBA00022692"/>
    </source>
</evidence>
<comment type="similarity">
    <text evidence="2">Belongs to the outer membrane factor (OMF) (TC 1.B.17) family.</text>
</comment>
<dbReference type="HOGENOM" id="CLU_012817_0_2_0"/>
<dbReference type="PANTHER" id="PTHR30026:SF20">
    <property type="entry name" value="OUTER MEMBRANE PROTEIN TOLC"/>
    <property type="match status" value="1"/>
</dbReference>
<evidence type="ECO:0000256" key="8">
    <source>
        <dbReference type="SAM" id="Coils"/>
    </source>
</evidence>
<evidence type="ECO:0000256" key="6">
    <source>
        <dbReference type="ARBA" id="ARBA00023136"/>
    </source>
</evidence>
<dbReference type="FunCoup" id="Q0F2A9">
    <property type="interactions" value="245"/>
</dbReference>
<name>Q0F2A9_9PROT</name>
<dbReference type="Proteomes" id="UP000005297">
    <property type="component" value="Unassembled WGS sequence"/>
</dbReference>
<dbReference type="AlphaFoldDB" id="Q0F2A9"/>
<dbReference type="EMBL" id="AATS01000002">
    <property type="protein sequence ID" value="EAU55641.1"/>
    <property type="molecule type" value="Genomic_DNA"/>
</dbReference>
<evidence type="ECO:0000256" key="7">
    <source>
        <dbReference type="ARBA" id="ARBA00023237"/>
    </source>
</evidence>
<feature type="chain" id="PRO_5004171341" evidence="9">
    <location>
        <begin position="21"/>
        <end position="446"/>
    </location>
</feature>
<sequence>MKRLSLALPALMLWIPTLHAQPVSLSQAVTDALGHAPALQSAEAARDSASEDAKLGRAWLLPYVAASGSWQKVRRDIVYDRPIAFPLANELNMVETDYGVKAYQPLFDLEKWSLYKQGLASAAMGETSLQLVRRQTILAVASAWLDVMRTIQRLKAAKADEEAMQRLAEQAEASFKVGLEPVNTSLAATSRRDLARANRIRAEQAVNQARAVLSSLLGHEADVTASMNPSPQPLALAKSSEQSWLEQADHADRVQMAENSISLADAGELKALGGALPKLQLVAGWDKQRSSSGMFGTGSRTESTSIGVEISMPLYAGGSTWAQQRKSEKEKIRAEADLDEAQRQAKLATRQAWLQWQATGSELTAMKAALTSARSEREAAHAGFDAGLRTMTEVLDAEDRLASARAGLADSIATHGLSVLQLYAAVGTLDTDQVAFVQDWLTASAR</sequence>
<evidence type="ECO:0000313" key="10">
    <source>
        <dbReference type="EMBL" id="EAU55641.1"/>
    </source>
</evidence>
<dbReference type="InterPro" id="IPR051906">
    <property type="entry name" value="TolC-like"/>
</dbReference>
<keyword evidence="5" id="KW-0812">Transmembrane</keyword>
<dbReference type="SUPFAM" id="SSF56954">
    <property type="entry name" value="Outer membrane efflux proteins (OEP)"/>
    <property type="match status" value="1"/>
</dbReference>
<keyword evidence="7" id="KW-0998">Cell outer membrane</keyword>
<dbReference type="PANTHER" id="PTHR30026">
    <property type="entry name" value="OUTER MEMBRANE PROTEIN TOLC"/>
    <property type="match status" value="1"/>
</dbReference>
<comment type="caution">
    <text evidence="10">The sequence shown here is derived from an EMBL/GenBank/DDBJ whole genome shotgun (WGS) entry which is preliminary data.</text>
</comment>
<keyword evidence="8" id="KW-0175">Coiled coil</keyword>
<evidence type="ECO:0000256" key="3">
    <source>
        <dbReference type="ARBA" id="ARBA00022448"/>
    </source>
</evidence>
<keyword evidence="3" id="KW-0813">Transport</keyword>
<dbReference type="OrthoDB" id="5298608at2"/>
<keyword evidence="11" id="KW-1185">Reference proteome</keyword>
<dbReference type="RefSeq" id="WP_009850660.1">
    <property type="nucleotide sequence ID" value="NZ_DS022295.1"/>
</dbReference>
<evidence type="ECO:0000256" key="1">
    <source>
        <dbReference type="ARBA" id="ARBA00004442"/>
    </source>
</evidence>
<evidence type="ECO:0000256" key="2">
    <source>
        <dbReference type="ARBA" id="ARBA00007613"/>
    </source>
</evidence>
<evidence type="ECO:0000313" key="11">
    <source>
        <dbReference type="Proteomes" id="UP000005297"/>
    </source>
</evidence>
<evidence type="ECO:0000256" key="4">
    <source>
        <dbReference type="ARBA" id="ARBA00022452"/>
    </source>
</evidence>
<keyword evidence="4" id="KW-1134">Transmembrane beta strand</keyword>
<dbReference type="InterPro" id="IPR003423">
    <property type="entry name" value="OMP_efflux"/>
</dbReference>
<dbReference type="InParanoid" id="Q0F2A9"/>
<dbReference type="GO" id="GO:0009279">
    <property type="term" value="C:cell outer membrane"/>
    <property type="evidence" value="ECO:0007669"/>
    <property type="project" value="UniProtKB-SubCell"/>
</dbReference>
<protein>
    <submittedName>
        <fullName evidence="10">Type I secretion outer membrane efflux protein</fullName>
    </submittedName>
</protein>
<dbReference type="GO" id="GO:0015288">
    <property type="term" value="F:porin activity"/>
    <property type="evidence" value="ECO:0007669"/>
    <property type="project" value="TreeGrafter"/>
</dbReference>
<reference evidence="10 11" key="1">
    <citation type="submission" date="2006-09" db="EMBL/GenBank/DDBJ databases">
        <authorList>
            <person name="Emerson D."/>
            <person name="Ferriera S."/>
            <person name="Johnson J."/>
            <person name="Kravitz S."/>
            <person name="Halpern A."/>
            <person name="Remington K."/>
            <person name="Beeson K."/>
            <person name="Tran B."/>
            <person name="Rogers Y.-H."/>
            <person name="Friedman R."/>
            <person name="Venter J.C."/>
        </authorList>
    </citation>
    <scope>NUCLEOTIDE SEQUENCE [LARGE SCALE GENOMIC DNA]</scope>
    <source>
        <strain evidence="10 11">PV-1</strain>
    </source>
</reference>
<proteinExistence type="inferred from homology"/>
<feature type="coiled-coil region" evidence="8">
    <location>
        <begin position="324"/>
        <end position="351"/>
    </location>
</feature>
<keyword evidence="9" id="KW-0732">Signal</keyword>
<feature type="signal peptide" evidence="9">
    <location>
        <begin position="1"/>
        <end position="20"/>
    </location>
</feature>
<gene>
    <name evidence="10" type="ORF">SPV1_01797</name>
</gene>
<accession>Q0F2A9</accession>
<evidence type="ECO:0000256" key="9">
    <source>
        <dbReference type="SAM" id="SignalP"/>
    </source>
</evidence>
<comment type="subcellular location">
    <subcellularLocation>
        <location evidence="1">Cell outer membrane</location>
    </subcellularLocation>
</comment>
<dbReference type="GO" id="GO:0015562">
    <property type="term" value="F:efflux transmembrane transporter activity"/>
    <property type="evidence" value="ECO:0007669"/>
    <property type="project" value="InterPro"/>
</dbReference>
<dbReference type="GO" id="GO:1990281">
    <property type="term" value="C:efflux pump complex"/>
    <property type="evidence" value="ECO:0007669"/>
    <property type="project" value="TreeGrafter"/>
</dbReference>
<dbReference type="eggNOG" id="COG1538">
    <property type="taxonomic scope" value="Bacteria"/>
</dbReference>
<dbReference type="Pfam" id="PF02321">
    <property type="entry name" value="OEP"/>
    <property type="match status" value="2"/>
</dbReference>
<keyword evidence="6" id="KW-0472">Membrane</keyword>
<organism evidence="10 11">
    <name type="scientific">Mariprofundus ferrooxydans PV-1</name>
    <dbReference type="NCBI Taxonomy" id="314345"/>
    <lineage>
        <taxon>Bacteria</taxon>
        <taxon>Pseudomonadati</taxon>
        <taxon>Pseudomonadota</taxon>
        <taxon>Candidatius Mariprofundia</taxon>
        <taxon>Mariprofundales</taxon>
        <taxon>Mariprofundaceae</taxon>
        <taxon>Mariprofundus</taxon>
    </lineage>
</organism>
<dbReference type="Gene3D" id="1.20.1600.10">
    <property type="entry name" value="Outer membrane efflux proteins (OEP)"/>
    <property type="match status" value="1"/>
</dbReference>
<dbReference type="STRING" id="314344.AL013_01250"/>